<feature type="compositionally biased region" description="Acidic residues" evidence="6">
    <location>
        <begin position="843"/>
        <end position="857"/>
    </location>
</feature>
<evidence type="ECO:0000256" key="4">
    <source>
        <dbReference type="ARBA" id="ARBA00023187"/>
    </source>
</evidence>
<protein>
    <recommendedName>
        <fullName evidence="12">DNA damage-binding protein 1</fullName>
    </recommendedName>
</protein>
<dbReference type="InterPro" id="IPR015943">
    <property type="entry name" value="WD40/YVTN_repeat-like_dom_sf"/>
</dbReference>
<dbReference type="PANTHER" id="PTHR10644">
    <property type="entry name" value="DNA REPAIR/RNA PROCESSING CPSF FAMILY"/>
    <property type="match status" value="1"/>
</dbReference>
<dbReference type="InterPro" id="IPR036322">
    <property type="entry name" value="WD40_repeat_dom_sf"/>
</dbReference>
<keyword evidence="5" id="KW-0539">Nucleus</keyword>
<comment type="caution">
    <text evidence="10">The sequence shown here is derived from an EMBL/GenBank/DDBJ whole genome shotgun (WGS) entry which is preliminary data.</text>
</comment>
<reference evidence="11" key="1">
    <citation type="journal article" date="2023" name="Commun. Biol.">
        <title>Genome analysis of Parmales, the sister group of diatoms, reveals the evolutionary specialization of diatoms from phago-mixotrophs to photoautotrophs.</title>
        <authorList>
            <person name="Ban H."/>
            <person name="Sato S."/>
            <person name="Yoshikawa S."/>
            <person name="Yamada K."/>
            <person name="Nakamura Y."/>
            <person name="Ichinomiya M."/>
            <person name="Sato N."/>
            <person name="Blanc-Mathieu R."/>
            <person name="Endo H."/>
            <person name="Kuwata A."/>
            <person name="Ogata H."/>
        </authorList>
    </citation>
    <scope>NUCLEOTIDE SEQUENCE [LARGE SCALE GENOMIC DNA]</scope>
</reference>
<evidence type="ECO:0000256" key="6">
    <source>
        <dbReference type="SAM" id="MobiDB-lite"/>
    </source>
</evidence>
<evidence type="ECO:0000259" key="7">
    <source>
        <dbReference type="Pfam" id="PF03178"/>
    </source>
</evidence>
<dbReference type="SUPFAM" id="SSF50978">
    <property type="entry name" value="WD40 repeat-like"/>
    <property type="match status" value="1"/>
</dbReference>
<dbReference type="EMBL" id="BRYA01001487">
    <property type="protein sequence ID" value="GMI44599.1"/>
    <property type="molecule type" value="Genomic_DNA"/>
</dbReference>
<dbReference type="Pfam" id="PF23726">
    <property type="entry name" value="Beta-prop_RSE1_2nd"/>
    <property type="match status" value="1"/>
</dbReference>
<evidence type="ECO:0000256" key="1">
    <source>
        <dbReference type="ARBA" id="ARBA00004123"/>
    </source>
</evidence>
<evidence type="ECO:0000256" key="2">
    <source>
        <dbReference type="ARBA" id="ARBA00022664"/>
    </source>
</evidence>
<dbReference type="Proteomes" id="UP001165065">
    <property type="component" value="Unassembled WGS sequence"/>
</dbReference>
<dbReference type="GO" id="GO:0003676">
    <property type="term" value="F:nucleic acid binding"/>
    <property type="evidence" value="ECO:0007669"/>
    <property type="project" value="InterPro"/>
</dbReference>
<keyword evidence="4" id="KW-0508">mRNA splicing</keyword>
<dbReference type="InterPro" id="IPR050358">
    <property type="entry name" value="RSE1/DDB1/CFT1"/>
</dbReference>
<evidence type="ECO:0000259" key="8">
    <source>
        <dbReference type="Pfam" id="PF10433"/>
    </source>
</evidence>
<evidence type="ECO:0000256" key="5">
    <source>
        <dbReference type="ARBA" id="ARBA00023242"/>
    </source>
</evidence>
<keyword evidence="11" id="KW-1185">Reference proteome</keyword>
<accession>A0A9W7GGS2</accession>
<dbReference type="GO" id="GO:0008380">
    <property type="term" value="P:RNA splicing"/>
    <property type="evidence" value="ECO:0007669"/>
    <property type="project" value="UniProtKB-KW"/>
</dbReference>
<proteinExistence type="predicted"/>
<evidence type="ECO:0000259" key="9">
    <source>
        <dbReference type="Pfam" id="PF23726"/>
    </source>
</evidence>
<evidence type="ECO:0008006" key="12">
    <source>
        <dbReference type="Google" id="ProtNLM"/>
    </source>
</evidence>
<dbReference type="FunFam" id="2.130.10.10:FF:001143">
    <property type="entry name" value="Pre-mRNA-splicing factor rse-1, putative"/>
    <property type="match status" value="1"/>
</dbReference>
<dbReference type="Pfam" id="PF10433">
    <property type="entry name" value="Beta-prop_RSE1_1st"/>
    <property type="match status" value="1"/>
</dbReference>
<evidence type="ECO:0000313" key="10">
    <source>
        <dbReference type="EMBL" id="GMI44599.1"/>
    </source>
</evidence>
<dbReference type="AlphaFoldDB" id="A0A9W7GGS2"/>
<sequence length="1222" mass="131259">MDLYDIPLQSASSVMMSKSGDYSRDYAKGIGAEFVFAKPGGVIELFSSDAETGALKLLSSSKTFSTIRSIDNYRVQGSKRDQIVVATDSGSIALFRFEGKSEGYAMVQVQCEVFGKTGVRRVVPGQYVTAEPKGRAIMVAAVEKQKLVYVMNRDSAGRTTISSPLEAHKSSTITFDVKAVDVGFDNPVFAALELSYADVDADGTSEAASKATKQLTYYELDLGLNHVTRRWTKTVARKASLLAALPGGSDGPSGVLVCGEDYISYHDESQADSDISVLLPRRTHHPSDSPIMVTSVAVHKQKKNKFFAICQTELGDAYKISINFSDDKVTGLRAQLIDTLPLAVSLNVTKMGLLFLAAEFGDHILYQLNPSIIDLPGSIEMDSVATAKLIKKGDYSTANANTHAPTFTPSTTLSNMRIVDTINSIAATTGLLVGEYTGNEVSPQMYTLCGRGPRSSVRVLRHGAAINQLAVSDLPGTPSAIFSVKGEDNDDKYIVVSFKDATLVLSVGESVEEVSDTAFVTDAPTIACSKLADGGMVQVHPNGVRHIKADGKTFKDWQCPGLKKIEHASCNTNQVLIAFESQVGEICYFELDEAMNLTEKVTKDLDVEVTCLDIGVIPKGRNRSMFAVLGGVDDTVRVLSLSPQDYLSNRSSAVVQGRPSSICVVDMANEKGTVDKVLNVGTANGIMQQTTIDSTTGALAGNPNKRFLGAKKVEATRVVVDGKICSLLLSSRPWLSFVSNNTGSLTTTPLSYTTLDHVCGFSSEIVNEGIIATAGSTLHILTIENIESVFNETVVPLRYTPRQTCLISGKIAVVEADANDSSEDHKAATYGGAGSKAKAVGEDGMDMDDSDNEESDGGAETITTVRGPIPASKSSWGSCLRLLDPKTASTVDLLELSDSEAALSCCAVQFASQLGEVLLAVGVSKKLEFRPVKAEEHFVNIYRVTNGRLSLLHSTKVGGVVLSMTQFQNKLLVGCGGMLRLYDVGKKQLLRKCEKVVSRTAVKCVACAGDRIYVGSMSESVQILKFDPGRQVMNLVCEDAMPRSIVSMCVLDVDTVCATDRFGNVFVLRSPKNAVEESVVVDDAGLWGRKVGAQFEILCQYHAGEIITSVKKASLVQGGAEAIVYVTITGKIGALLPLVTKDDVEFFNGLQNELRKKASRPVGRDFGKYRGTYFPAKKVVDGELISLWNTLSGDNQKEIAEELDRSVADISKKIESAATKLL</sequence>
<feature type="domain" description="RSE1/DDB1/CPSF1 C-terminal" evidence="7">
    <location>
        <begin position="878"/>
        <end position="1186"/>
    </location>
</feature>
<keyword evidence="3" id="KW-0747">Spliceosome</keyword>
<dbReference type="GO" id="GO:0006397">
    <property type="term" value="P:mRNA processing"/>
    <property type="evidence" value="ECO:0007669"/>
    <property type="project" value="UniProtKB-KW"/>
</dbReference>
<feature type="domain" description="RSE1/DDB1/CPSF1 second beta-propeller" evidence="9">
    <location>
        <begin position="467"/>
        <end position="783"/>
    </location>
</feature>
<dbReference type="InterPro" id="IPR058543">
    <property type="entry name" value="Beta-prop_RSE1/DDB1/CPSF1_2nd"/>
</dbReference>
<organism evidence="10 11">
    <name type="scientific">Triparma columacea</name>
    <dbReference type="NCBI Taxonomy" id="722753"/>
    <lineage>
        <taxon>Eukaryota</taxon>
        <taxon>Sar</taxon>
        <taxon>Stramenopiles</taxon>
        <taxon>Ochrophyta</taxon>
        <taxon>Bolidophyceae</taxon>
        <taxon>Parmales</taxon>
        <taxon>Triparmaceae</taxon>
        <taxon>Triparma</taxon>
    </lineage>
</organism>
<dbReference type="OrthoDB" id="436637at2759"/>
<comment type="subcellular location">
    <subcellularLocation>
        <location evidence="1">Nucleus</location>
    </subcellularLocation>
</comment>
<gene>
    <name evidence="10" type="ORF">TrCOL_g6459</name>
</gene>
<evidence type="ECO:0000313" key="11">
    <source>
        <dbReference type="Proteomes" id="UP001165065"/>
    </source>
</evidence>
<dbReference type="Gene3D" id="2.130.10.10">
    <property type="entry name" value="YVTN repeat-like/Quinoprotein amine dehydrogenase"/>
    <property type="match status" value="3"/>
</dbReference>
<dbReference type="GO" id="GO:0005681">
    <property type="term" value="C:spliceosomal complex"/>
    <property type="evidence" value="ECO:0007669"/>
    <property type="project" value="UniProtKB-KW"/>
</dbReference>
<evidence type="ECO:0000256" key="3">
    <source>
        <dbReference type="ARBA" id="ARBA00022728"/>
    </source>
</evidence>
<feature type="domain" description="RSE1/DDB1/CPSF1 first beta-propeller" evidence="8">
    <location>
        <begin position="33"/>
        <end position="422"/>
    </location>
</feature>
<name>A0A9W7GGS2_9STRA</name>
<dbReference type="Pfam" id="PF03178">
    <property type="entry name" value="CPSF_A"/>
    <property type="match status" value="1"/>
</dbReference>
<dbReference type="InterPro" id="IPR018846">
    <property type="entry name" value="Beta-prop_RSE1/DDB1/CPSF1_1st"/>
</dbReference>
<keyword evidence="2" id="KW-0507">mRNA processing</keyword>
<dbReference type="InterPro" id="IPR004871">
    <property type="entry name" value="RSE1/DDB1/CPSF1_C"/>
</dbReference>
<feature type="region of interest" description="Disordered" evidence="6">
    <location>
        <begin position="823"/>
        <end position="866"/>
    </location>
</feature>